<reference evidence="4 5" key="1">
    <citation type="submission" date="2024-11" db="EMBL/GenBank/DDBJ databases">
        <title>Chromosome-level genome assembly of Eucalyptus globulus Labill. provides insights into its genome evolution.</title>
        <authorList>
            <person name="Li X."/>
        </authorList>
    </citation>
    <scope>NUCLEOTIDE SEQUENCE [LARGE SCALE GENOMIC DNA]</scope>
    <source>
        <strain evidence="4">CL2024</strain>
        <tissue evidence="4">Fresh tender leaves</tissue>
    </source>
</reference>
<comment type="caution">
    <text evidence="4">The sequence shown here is derived from an EMBL/GenBank/DDBJ whole genome shotgun (WGS) entry which is preliminary data.</text>
</comment>
<dbReference type="InterPro" id="IPR011141">
    <property type="entry name" value="Polyketide_synthase_type-III"/>
</dbReference>
<feature type="domain" description="Chalcone/stilbene synthase N-terminal" evidence="3">
    <location>
        <begin position="4"/>
        <end position="50"/>
    </location>
</feature>
<dbReference type="InterPro" id="IPR016039">
    <property type="entry name" value="Thiolase-like"/>
</dbReference>
<dbReference type="Pfam" id="PF00195">
    <property type="entry name" value="Chal_sti_synt_N"/>
    <property type="match status" value="1"/>
</dbReference>
<evidence type="ECO:0000313" key="5">
    <source>
        <dbReference type="Proteomes" id="UP001634007"/>
    </source>
</evidence>
<feature type="non-terminal residue" evidence="4">
    <location>
        <position position="1"/>
    </location>
</feature>
<sequence>MEESRECKVPAAILAIGTANPSNCVNQDNYPNFLFYVTNTQHLTNVKEKFFAF</sequence>
<protein>
    <recommendedName>
        <fullName evidence="3">Chalcone/stilbene synthase N-terminal domain-containing protein</fullName>
    </recommendedName>
</protein>
<dbReference type="AlphaFoldDB" id="A0ABD3LB91"/>
<evidence type="ECO:0000259" key="3">
    <source>
        <dbReference type="Pfam" id="PF00195"/>
    </source>
</evidence>
<dbReference type="Proteomes" id="UP001634007">
    <property type="component" value="Unassembled WGS sequence"/>
</dbReference>
<dbReference type="Gene3D" id="3.40.47.10">
    <property type="match status" value="1"/>
</dbReference>
<evidence type="ECO:0000256" key="2">
    <source>
        <dbReference type="ARBA" id="ARBA00023315"/>
    </source>
</evidence>
<dbReference type="PANTHER" id="PTHR11877">
    <property type="entry name" value="HYDROXYMETHYLGLUTARYL-COA SYNTHASE"/>
    <property type="match status" value="1"/>
</dbReference>
<keyword evidence="1" id="KW-0808">Transferase</keyword>
<evidence type="ECO:0000256" key="1">
    <source>
        <dbReference type="ARBA" id="ARBA00022679"/>
    </source>
</evidence>
<proteinExistence type="predicted"/>
<organism evidence="4 5">
    <name type="scientific">Eucalyptus globulus</name>
    <name type="common">Tasmanian blue gum</name>
    <dbReference type="NCBI Taxonomy" id="34317"/>
    <lineage>
        <taxon>Eukaryota</taxon>
        <taxon>Viridiplantae</taxon>
        <taxon>Streptophyta</taxon>
        <taxon>Embryophyta</taxon>
        <taxon>Tracheophyta</taxon>
        <taxon>Spermatophyta</taxon>
        <taxon>Magnoliopsida</taxon>
        <taxon>eudicotyledons</taxon>
        <taxon>Gunneridae</taxon>
        <taxon>Pentapetalae</taxon>
        <taxon>rosids</taxon>
        <taxon>malvids</taxon>
        <taxon>Myrtales</taxon>
        <taxon>Myrtaceae</taxon>
        <taxon>Myrtoideae</taxon>
        <taxon>Eucalypteae</taxon>
        <taxon>Eucalyptus</taxon>
    </lineage>
</organism>
<gene>
    <name evidence="4" type="ORF">ACJRO7_014586</name>
</gene>
<evidence type="ECO:0000313" key="4">
    <source>
        <dbReference type="EMBL" id="KAL3745500.1"/>
    </source>
</evidence>
<dbReference type="InterPro" id="IPR001099">
    <property type="entry name" value="Chalcone/stilbene_synt_N"/>
</dbReference>
<feature type="non-terminal residue" evidence="4">
    <location>
        <position position="53"/>
    </location>
</feature>
<keyword evidence="5" id="KW-1185">Reference proteome</keyword>
<dbReference type="EMBL" id="JBJKBG010000003">
    <property type="protein sequence ID" value="KAL3745500.1"/>
    <property type="molecule type" value="Genomic_DNA"/>
</dbReference>
<accession>A0ABD3LB91</accession>
<dbReference type="PANTHER" id="PTHR11877:SF14">
    <property type="entry name" value="CHALCONE SYNTHASE"/>
    <property type="match status" value="1"/>
</dbReference>
<name>A0ABD3LB91_EUCGL</name>
<dbReference type="SUPFAM" id="SSF53901">
    <property type="entry name" value="Thiolase-like"/>
    <property type="match status" value="1"/>
</dbReference>
<dbReference type="GO" id="GO:0016746">
    <property type="term" value="F:acyltransferase activity"/>
    <property type="evidence" value="ECO:0007669"/>
    <property type="project" value="UniProtKB-KW"/>
</dbReference>
<keyword evidence="2" id="KW-0012">Acyltransferase</keyword>